<comment type="caution">
    <text evidence="1">The sequence shown here is derived from an EMBL/GenBank/DDBJ whole genome shotgun (WGS) entry which is preliminary data.</text>
</comment>
<accession>A0A2M9YSE4</accession>
<dbReference type="Proteomes" id="UP000232188">
    <property type="component" value="Unassembled WGS sequence"/>
</dbReference>
<protein>
    <submittedName>
        <fullName evidence="1">Uncharacterized protein</fullName>
    </submittedName>
</protein>
<evidence type="ECO:0000313" key="4">
    <source>
        <dbReference type="Proteomes" id="UP000232188"/>
    </source>
</evidence>
<dbReference type="Proteomes" id="UP000232149">
    <property type="component" value="Unassembled WGS sequence"/>
</dbReference>
<reference evidence="3 4" key="1">
    <citation type="submission" date="2017-07" db="EMBL/GenBank/DDBJ databases">
        <title>Leptospira spp. isolated from tropical soils.</title>
        <authorList>
            <person name="Thibeaux R."/>
            <person name="Iraola G."/>
            <person name="Ferres I."/>
            <person name="Bierque E."/>
            <person name="Girault D."/>
            <person name="Soupe-Gilbert M.-E."/>
            <person name="Picardeau M."/>
            <person name="Goarant C."/>
        </authorList>
    </citation>
    <scope>NUCLEOTIDE SEQUENCE [LARGE SCALE GENOMIC DNA]</scope>
    <source>
        <strain evidence="1 4">FH2-B-C1</strain>
        <strain evidence="2 3">FH2-B-D1</strain>
    </source>
</reference>
<evidence type="ECO:0000313" key="3">
    <source>
        <dbReference type="Proteomes" id="UP000232149"/>
    </source>
</evidence>
<keyword evidence="3" id="KW-1185">Reference proteome</keyword>
<dbReference type="EMBL" id="NPDU01000035">
    <property type="protein sequence ID" value="PJZ61308.1"/>
    <property type="molecule type" value="Genomic_DNA"/>
</dbReference>
<evidence type="ECO:0000313" key="1">
    <source>
        <dbReference type="EMBL" id="PJZ54456.1"/>
    </source>
</evidence>
<evidence type="ECO:0000313" key="2">
    <source>
        <dbReference type="EMBL" id="PJZ61308.1"/>
    </source>
</evidence>
<organism evidence="1 4">
    <name type="scientific">Leptospira adleri</name>
    <dbReference type="NCBI Taxonomy" id="2023186"/>
    <lineage>
        <taxon>Bacteria</taxon>
        <taxon>Pseudomonadati</taxon>
        <taxon>Spirochaetota</taxon>
        <taxon>Spirochaetia</taxon>
        <taxon>Leptospirales</taxon>
        <taxon>Leptospiraceae</taxon>
        <taxon>Leptospira</taxon>
    </lineage>
</organism>
<name>A0A2M9YSE4_9LEPT</name>
<gene>
    <name evidence="2" type="ORF">CH376_13975</name>
    <name evidence="1" type="ORF">CH380_05145</name>
</gene>
<sequence length="99" mass="11678">MLKRILEERSWTVLRLKQVPRTERIFFQGRSDFDSNRSSRVVPSNESRISFRLSKISKIRFLDSSGSDDPITKTKNPSKRYRPETIFLNLFVRTSKKGL</sequence>
<proteinExistence type="predicted"/>
<dbReference type="AlphaFoldDB" id="A0A2M9YSE4"/>
<dbReference type="EMBL" id="NPDV01000003">
    <property type="protein sequence ID" value="PJZ54456.1"/>
    <property type="molecule type" value="Genomic_DNA"/>
</dbReference>